<comment type="caution">
    <text evidence="1">The sequence shown here is derived from an EMBL/GenBank/DDBJ whole genome shotgun (WGS) entry which is preliminary data.</text>
</comment>
<protein>
    <submittedName>
        <fullName evidence="1">Uncharacterized protein</fullName>
    </submittedName>
</protein>
<dbReference type="EMBL" id="REGN01010553">
    <property type="protein sequence ID" value="RMZ98805.1"/>
    <property type="molecule type" value="Genomic_DNA"/>
</dbReference>
<reference evidence="1 2" key="1">
    <citation type="journal article" date="2018" name="Sci. Rep.">
        <title>Genomic signatures of local adaptation to the degree of environmental predictability in rotifers.</title>
        <authorList>
            <person name="Franch-Gras L."/>
            <person name="Hahn C."/>
            <person name="Garcia-Roger E.M."/>
            <person name="Carmona M.J."/>
            <person name="Serra M."/>
            <person name="Gomez A."/>
        </authorList>
    </citation>
    <scope>NUCLEOTIDE SEQUENCE [LARGE SCALE GENOMIC DNA]</scope>
    <source>
        <strain evidence="1">HYR1</strain>
    </source>
</reference>
<accession>A0A3M7PI56</accession>
<evidence type="ECO:0000313" key="2">
    <source>
        <dbReference type="Proteomes" id="UP000276133"/>
    </source>
</evidence>
<sequence>MSNLHLTCAYCLRRLDSNEKLKKNKVGITSAWLKAALFSLGIEWKKYKSVCCDCHKKLSQFYPNKSEFYYELLLEEVVQNASDDIYQDPIEETIHINQPGPSVTTDSVCLDYASIDDKRCHILTGLSKNDFEELYQMISCSNITGNVLLINALGFYLTKLRTGVTLKEISAFLPIASYDQIKRPALASTNDTGKIDLYKQMLNTQGVSKTRAVNLDKLGFPLFNPAFSNIKPID</sequence>
<evidence type="ECO:0000313" key="1">
    <source>
        <dbReference type="EMBL" id="RMZ98805.1"/>
    </source>
</evidence>
<organism evidence="1 2">
    <name type="scientific">Brachionus plicatilis</name>
    <name type="common">Marine rotifer</name>
    <name type="synonym">Brachionus muelleri</name>
    <dbReference type="NCBI Taxonomy" id="10195"/>
    <lineage>
        <taxon>Eukaryota</taxon>
        <taxon>Metazoa</taxon>
        <taxon>Spiralia</taxon>
        <taxon>Gnathifera</taxon>
        <taxon>Rotifera</taxon>
        <taxon>Eurotatoria</taxon>
        <taxon>Monogononta</taxon>
        <taxon>Pseudotrocha</taxon>
        <taxon>Ploima</taxon>
        <taxon>Brachionidae</taxon>
        <taxon>Brachionus</taxon>
    </lineage>
</organism>
<proteinExistence type="predicted"/>
<gene>
    <name evidence="1" type="ORF">BpHYR1_001329</name>
</gene>
<dbReference type="AlphaFoldDB" id="A0A3M7PI56"/>
<name>A0A3M7PI56_BRAPC</name>
<keyword evidence="2" id="KW-1185">Reference proteome</keyword>
<dbReference type="Proteomes" id="UP000276133">
    <property type="component" value="Unassembled WGS sequence"/>
</dbReference>